<evidence type="ECO:0000313" key="1">
    <source>
        <dbReference type="EMBL" id="GAH88348.1"/>
    </source>
</evidence>
<protein>
    <submittedName>
        <fullName evidence="1">Uncharacterized protein</fullName>
    </submittedName>
</protein>
<proteinExistence type="predicted"/>
<reference evidence="1" key="1">
    <citation type="journal article" date="2014" name="Front. Microbiol.">
        <title>High frequency of phylogenetically diverse reductive dehalogenase-homologous genes in deep subseafloor sedimentary metagenomes.</title>
        <authorList>
            <person name="Kawai M."/>
            <person name="Futagami T."/>
            <person name="Toyoda A."/>
            <person name="Takaki Y."/>
            <person name="Nishi S."/>
            <person name="Hori S."/>
            <person name="Arai W."/>
            <person name="Tsubouchi T."/>
            <person name="Morono Y."/>
            <person name="Uchiyama I."/>
            <person name="Ito T."/>
            <person name="Fujiyama A."/>
            <person name="Inagaki F."/>
            <person name="Takami H."/>
        </authorList>
    </citation>
    <scope>NUCLEOTIDE SEQUENCE</scope>
    <source>
        <strain evidence="1">Expedition CK06-06</strain>
    </source>
</reference>
<accession>X1L2C8</accession>
<organism evidence="1">
    <name type="scientific">marine sediment metagenome</name>
    <dbReference type="NCBI Taxonomy" id="412755"/>
    <lineage>
        <taxon>unclassified sequences</taxon>
        <taxon>metagenomes</taxon>
        <taxon>ecological metagenomes</taxon>
    </lineage>
</organism>
<comment type="caution">
    <text evidence="1">The sequence shown here is derived from an EMBL/GenBank/DDBJ whole genome shotgun (WGS) entry which is preliminary data.</text>
</comment>
<sequence>MGKNTDTYLHQKAKKIIYKGKLVDKTPQGTAEHNISIKLLVNSAVIGSGKDTVYIFTDKTYKSKKYSL</sequence>
<dbReference type="AlphaFoldDB" id="X1L2C8"/>
<gene>
    <name evidence="1" type="ORF">S03H2_62105</name>
</gene>
<name>X1L2C8_9ZZZZ</name>
<dbReference type="EMBL" id="BARU01040137">
    <property type="protein sequence ID" value="GAH88348.1"/>
    <property type="molecule type" value="Genomic_DNA"/>
</dbReference>